<feature type="chain" id="PRO_5047465135" description="Tetratricopeptide repeat protein" evidence="3">
    <location>
        <begin position="24"/>
        <end position="492"/>
    </location>
</feature>
<accession>A0ABX0QK06</accession>
<feature type="coiled-coil region" evidence="2">
    <location>
        <begin position="328"/>
        <end position="355"/>
    </location>
</feature>
<comment type="caution">
    <text evidence="4">The sequence shown here is derived from an EMBL/GenBank/DDBJ whole genome shotgun (WGS) entry which is preliminary data.</text>
</comment>
<evidence type="ECO:0008006" key="6">
    <source>
        <dbReference type="Google" id="ProtNLM"/>
    </source>
</evidence>
<evidence type="ECO:0000256" key="3">
    <source>
        <dbReference type="SAM" id="SignalP"/>
    </source>
</evidence>
<dbReference type="PANTHER" id="PTHR12558">
    <property type="entry name" value="CELL DIVISION CYCLE 16,23,27"/>
    <property type="match status" value="1"/>
</dbReference>
<dbReference type="SUPFAM" id="SSF48452">
    <property type="entry name" value="TPR-like"/>
    <property type="match status" value="2"/>
</dbReference>
<gene>
    <name evidence="4" type="ORF">F7231_19830</name>
</gene>
<keyword evidence="3" id="KW-0732">Signal</keyword>
<feature type="signal peptide" evidence="3">
    <location>
        <begin position="1"/>
        <end position="23"/>
    </location>
</feature>
<organism evidence="4 5">
    <name type="scientific">Fibrivirga algicola</name>
    <dbReference type="NCBI Taxonomy" id="2950420"/>
    <lineage>
        <taxon>Bacteria</taxon>
        <taxon>Pseudomonadati</taxon>
        <taxon>Bacteroidota</taxon>
        <taxon>Cytophagia</taxon>
        <taxon>Cytophagales</taxon>
        <taxon>Spirosomataceae</taxon>
        <taxon>Fibrivirga</taxon>
    </lineage>
</organism>
<dbReference type="Gene3D" id="1.25.40.10">
    <property type="entry name" value="Tetratricopeptide repeat domain"/>
    <property type="match status" value="2"/>
</dbReference>
<name>A0ABX0QK06_9BACT</name>
<dbReference type="RefSeq" id="WP_085413905.1">
    <property type="nucleotide sequence ID" value="NZ_WAEL01000007.1"/>
</dbReference>
<reference evidence="4" key="1">
    <citation type="submission" date="2024-05" db="EMBL/GenBank/DDBJ databases">
        <authorList>
            <person name="Jung D.-H."/>
        </authorList>
    </citation>
    <scope>NUCLEOTIDE SEQUENCE</scope>
    <source>
        <strain evidence="4">JA-25</strain>
    </source>
</reference>
<sequence>MTHSMKTMMAVSAATLLSVSAMAQNKALLFKEQGALDKAKTEIDNNVNDPKLATKAKTWVSRAQIYEALANDTKAAALDSNAAMVAYDSYKKALEVEPNGKMTKEINDALSGQMLYSAMMNQGIRRYQAKSYDAAYTAMALAANINVKDTTAPMYAGISAQQAMSAKGEGANRADYMTKTKQQFEKYAENGGRDVTIWASLAQMYNSDKEVDKALATLDRAMKIFPSNRDLGTTRVSILQSSGRMDEAINSMKELYEKNPSDAQSAVNLGIMYDNTYVRLSDEAKKAMDDARKGGKMTKKLADEKALLETYMSEITRLTASIKKQPKSVDLKRQLTDVQAKVAEQKAKIAEVDQQVKAEAGKGVDGAALEAKATGLTKQANETKAMARDYYQKALNTDANNFEANFNMGVGIFNDAVEMKREVDNMSMAEYSKSGKEVEGRVCGKFKQALPFFQKAKSVNGNDTSLNSTLEQLEGILKQFEEKKVACVDPGK</sequence>
<dbReference type="EMBL" id="WAEL01000007">
    <property type="protein sequence ID" value="NID12432.1"/>
    <property type="molecule type" value="Genomic_DNA"/>
</dbReference>
<dbReference type="SMART" id="SM00028">
    <property type="entry name" value="TPR"/>
    <property type="match status" value="3"/>
</dbReference>
<dbReference type="PROSITE" id="PS50005">
    <property type="entry name" value="TPR"/>
    <property type="match status" value="1"/>
</dbReference>
<proteinExistence type="predicted"/>
<evidence type="ECO:0000256" key="2">
    <source>
        <dbReference type="SAM" id="Coils"/>
    </source>
</evidence>
<keyword evidence="1" id="KW-0802">TPR repeat</keyword>
<keyword evidence="5" id="KW-1185">Reference proteome</keyword>
<dbReference type="InterPro" id="IPR019734">
    <property type="entry name" value="TPR_rpt"/>
</dbReference>
<keyword evidence="2" id="KW-0175">Coiled coil</keyword>
<evidence type="ECO:0000256" key="1">
    <source>
        <dbReference type="PROSITE-ProRule" id="PRU00339"/>
    </source>
</evidence>
<dbReference type="Proteomes" id="UP000606008">
    <property type="component" value="Unassembled WGS sequence"/>
</dbReference>
<protein>
    <recommendedName>
        <fullName evidence="6">Tetratricopeptide repeat protein</fullName>
    </recommendedName>
</protein>
<dbReference type="PANTHER" id="PTHR12558:SF13">
    <property type="entry name" value="CELL DIVISION CYCLE PROTEIN 27 HOMOLOG"/>
    <property type="match status" value="1"/>
</dbReference>
<dbReference type="InterPro" id="IPR011990">
    <property type="entry name" value="TPR-like_helical_dom_sf"/>
</dbReference>
<feature type="repeat" description="TPR" evidence="1">
    <location>
        <begin position="195"/>
        <end position="228"/>
    </location>
</feature>
<evidence type="ECO:0000313" key="4">
    <source>
        <dbReference type="EMBL" id="NID12432.1"/>
    </source>
</evidence>
<evidence type="ECO:0000313" key="5">
    <source>
        <dbReference type="Proteomes" id="UP000606008"/>
    </source>
</evidence>